<dbReference type="EMBL" id="CAMXCT010001976">
    <property type="protein sequence ID" value="CAI3994622.1"/>
    <property type="molecule type" value="Genomic_DNA"/>
</dbReference>
<reference evidence="4 5" key="2">
    <citation type="submission" date="2024-05" db="EMBL/GenBank/DDBJ databases">
        <authorList>
            <person name="Chen Y."/>
            <person name="Shah S."/>
            <person name="Dougan E. K."/>
            <person name="Thang M."/>
            <person name="Chan C."/>
        </authorList>
    </citation>
    <scope>NUCLEOTIDE SEQUENCE [LARGE SCALE GENOMIC DNA]</scope>
</reference>
<evidence type="ECO:0000313" key="3">
    <source>
        <dbReference type="EMBL" id="CAI3994622.1"/>
    </source>
</evidence>
<evidence type="ECO:0000313" key="5">
    <source>
        <dbReference type="Proteomes" id="UP001152797"/>
    </source>
</evidence>
<gene>
    <name evidence="3" type="ORF">C1SCF055_LOCUS21257</name>
</gene>
<name>A0A9P1CLQ9_9DINO</name>
<dbReference type="EMBL" id="CAMXCT030001976">
    <property type="protein sequence ID" value="CAL4781934.1"/>
    <property type="molecule type" value="Genomic_DNA"/>
</dbReference>
<evidence type="ECO:0000313" key="4">
    <source>
        <dbReference type="EMBL" id="CAL4781934.1"/>
    </source>
</evidence>
<dbReference type="InterPro" id="IPR000477">
    <property type="entry name" value="RT_dom"/>
</dbReference>
<feature type="region of interest" description="Disordered" evidence="1">
    <location>
        <begin position="233"/>
        <end position="261"/>
    </location>
</feature>
<dbReference type="EMBL" id="CAMXCT020001976">
    <property type="protein sequence ID" value="CAL1147997.1"/>
    <property type="molecule type" value="Genomic_DNA"/>
</dbReference>
<dbReference type="Gene3D" id="3.60.10.10">
    <property type="entry name" value="Endonuclease/exonuclease/phosphatase"/>
    <property type="match status" value="1"/>
</dbReference>
<dbReference type="PROSITE" id="PS50878">
    <property type="entry name" value="RT_POL"/>
    <property type="match status" value="1"/>
</dbReference>
<accession>A0A9P1CLQ9</accession>
<reference evidence="3" key="1">
    <citation type="submission" date="2022-10" db="EMBL/GenBank/DDBJ databases">
        <authorList>
            <person name="Chen Y."/>
            <person name="Dougan E. K."/>
            <person name="Chan C."/>
            <person name="Rhodes N."/>
            <person name="Thang M."/>
        </authorList>
    </citation>
    <scope>NUCLEOTIDE SEQUENCE</scope>
</reference>
<evidence type="ECO:0000256" key="1">
    <source>
        <dbReference type="SAM" id="MobiDB-lite"/>
    </source>
</evidence>
<dbReference type="Proteomes" id="UP001152797">
    <property type="component" value="Unassembled WGS sequence"/>
</dbReference>
<dbReference type="OrthoDB" id="407509at2759"/>
<feature type="domain" description="Reverse transcriptase" evidence="2">
    <location>
        <begin position="570"/>
        <end position="818"/>
    </location>
</feature>
<sequence>MQARLADSAAGTYSGVAVVAKVPSRALCAAWPPDLFQTGRVQIVGSLLNNVWVTGAVMYGYPQGKIHHNALERTSDMLAFLVDHLTTVASGPRYLCGDWNFEAAQLPITQKLLQLGWKEVQDIQYHRTGLMPQCTCKRSTQKDVLWLSPELVASFVDLNIEHDRFPDHSVLKATFSLSSEHALRFLWPMPLPVPWPRVPDLEHPVAFDTAPPTQQYQKLWTSKESLAASALGDQWNPSMQGRGQRLAPTQRKGWTAPPKKGRSIDAQPMFHGYNVQHARWMKQLRRLQNYMRWAQHHYGHASSEEALHGLYLWKSILNAHGFGSSFQTWWRSRESIGLGDPGFVPDFPPPADVAQAIGDIFHSEVAILERKLSAAKKATRISQHQRDANLIYKDTKRTPPEPVTSLLITQRAVVTEIDDQDCAVDFEPPSCFDESKPVLVGHKAVPIIHATENRLYLEDLSSMQPETVLHQAQPLGSLPEIFAAFHEQWQQRWCRHDDIPHSRWQPLIDFARATMPRQPVDPLRLTPELVRAEAAAKKTHAATGLDGVSRLDVVQADDIMLRSICSMYTRAETTGEWPAQITTGRVASLAKKEGAATTNEFRPITIFSMLYRVYSSLHARMLLQWCDQWAHPDVHGNRKAHSTTHLWRTIVADIQVAYDQSRTLSGLTADIEKCFNCLPRWPILAIALHAGAPASVLCAWAGALASMTRRFKVRDSYSEGFLTSTGLAEGCALSCFGMLLLDDLLHRYIQMQYPAIRVLSFVDNWDFLTWDPTVAERQLDALLDFAQLTDLTVDRKKTFGWSTSAEVRAAMRASGLPVLHYARDLGAHIGFSRQRTNRTVMDRLEGLQPFWQQLKQSRAGFKSKLRALRTVAWPRGLYAIESAPVSFSTWTTQRRQAVQALHFDKAGINPLLLLGLVEAYVDPEFVAVLRTVSEARLHSPLDFWAGELFPLASGFVESPPTSLATILLDRVHKLGIVIHPDGQCEDQIGKFHPGLVNHTEMCHRLHWQWNQYVASLTAYRKDFAGLNMVDATATRQCLAKLAPDDQAYLRVSLAGGLFTQDAHKHWNDQAGHCKWCGQAHKRLHQATSQHDAWMIWHNNQVDAVAKRANLARSQEFWKCWQVHVDAVQTAAVLHRQVCELHLAVAKRSTQADREQTLDDVAPPVQRPTRTFPMKFDKGEWTGEMPLAFANEYGAGLAQRIVQWWLARTSGTSVGPVRWITFAHLYVDYQLAWGCPGPVKSGKRWLDPSTRPYLDPERHPFLHRLKWFKRCLKVLWKHTHQTEGLAFCRGEGDSIQSFVATASLQWCTASWAGAELWLSQELEKPCLRGTDSLKALPLAKAQGRYAISREAGRMSAKYSAVAERISEALPTIKKMEQMAAARAVWVHQPLPVTEPQELVSLTVAPPLAEPAQ</sequence>
<dbReference type="Pfam" id="PF00078">
    <property type="entry name" value="RVT_1"/>
    <property type="match status" value="1"/>
</dbReference>
<comment type="caution">
    <text evidence="3">The sequence shown here is derived from an EMBL/GenBank/DDBJ whole genome shotgun (WGS) entry which is preliminary data.</text>
</comment>
<protein>
    <recommendedName>
        <fullName evidence="2">Reverse transcriptase domain-containing protein</fullName>
    </recommendedName>
</protein>
<organism evidence="3">
    <name type="scientific">Cladocopium goreaui</name>
    <dbReference type="NCBI Taxonomy" id="2562237"/>
    <lineage>
        <taxon>Eukaryota</taxon>
        <taxon>Sar</taxon>
        <taxon>Alveolata</taxon>
        <taxon>Dinophyceae</taxon>
        <taxon>Suessiales</taxon>
        <taxon>Symbiodiniaceae</taxon>
        <taxon>Cladocopium</taxon>
    </lineage>
</organism>
<evidence type="ECO:0000259" key="2">
    <source>
        <dbReference type="PROSITE" id="PS50878"/>
    </source>
</evidence>
<keyword evidence="5" id="KW-1185">Reference proteome</keyword>
<dbReference type="InterPro" id="IPR036691">
    <property type="entry name" value="Endo/exonu/phosph_ase_sf"/>
</dbReference>
<proteinExistence type="predicted"/>
<dbReference type="SUPFAM" id="SSF56219">
    <property type="entry name" value="DNase I-like"/>
    <property type="match status" value="1"/>
</dbReference>